<sequence length="125" mass="14229">MLLLLTGFETELGNVFLPSWVPNLNSVSTPRNTINGHFSATNETKPQFSISEDNRRLLISVAIIDTVLECSTIPTWQPGTSSTRIEDSLLMNLEEGYQQTVYAFQTWVWIPFTQGYKTHYDKNPD</sequence>
<comment type="caution">
    <text evidence="1">The sequence shown here is derived from an EMBL/GenBank/DDBJ whole genome shotgun (WGS) entry which is preliminary data.</text>
</comment>
<accession>A0A8H4RGL0</accession>
<dbReference type="Proteomes" id="UP000566819">
    <property type="component" value="Unassembled WGS sequence"/>
</dbReference>
<organism evidence="1 2">
    <name type="scientific">Cudoniella acicularis</name>
    <dbReference type="NCBI Taxonomy" id="354080"/>
    <lineage>
        <taxon>Eukaryota</taxon>
        <taxon>Fungi</taxon>
        <taxon>Dikarya</taxon>
        <taxon>Ascomycota</taxon>
        <taxon>Pezizomycotina</taxon>
        <taxon>Leotiomycetes</taxon>
        <taxon>Helotiales</taxon>
        <taxon>Tricladiaceae</taxon>
        <taxon>Cudoniella</taxon>
    </lineage>
</organism>
<evidence type="ECO:0000313" key="2">
    <source>
        <dbReference type="Proteomes" id="UP000566819"/>
    </source>
</evidence>
<proteinExistence type="predicted"/>
<name>A0A8H4RGL0_9HELO</name>
<keyword evidence="2" id="KW-1185">Reference proteome</keyword>
<gene>
    <name evidence="1" type="ORF">G7Y89_g9626</name>
</gene>
<dbReference type="OrthoDB" id="2157530at2759"/>
<dbReference type="EMBL" id="JAAMPI010000801">
    <property type="protein sequence ID" value="KAF4628525.1"/>
    <property type="molecule type" value="Genomic_DNA"/>
</dbReference>
<protein>
    <submittedName>
        <fullName evidence="1">Uncharacterized protein</fullName>
    </submittedName>
</protein>
<reference evidence="1 2" key="1">
    <citation type="submission" date="2020-03" db="EMBL/GenBank/DDBJ databases">
        <title>Draft Genome Sequence of Cudoniella acicularis.</title>
        <authorList>
            <person name="Buettner E."/>
            <person name="Kellner H."/>
        </authorList>
    </citation>
    <scope>NUCLEOTIDE SEQUENCE [LARGE SCALE GENOMIC DNA]</scope>
    <source>
        <strain evidence="1 2">DSM 108380</strain>
    </source>
</reference>
<dbReference type="AlphaFoldDB" id="A0A8H4RGL0"/>
<evidence type="ECO:0000313" key="1">
    <source>
        <dbReference type="EMBL" id="KAF4628525.1"/>
    </source>
</evidence>